<protein>
    <recommendedName>
        <fullName evidence="5">ETS domain-containing protein</fullName>
    </recommendedName>
</protein>
<gene>
    <name evidence="6" type="ORF">BV898_18395</name>
</gene>
<sequence>MDPEKYAATLGFHSESAKRMVVATILNYRHNEKLRAERESQREIEERRKAAELLQSLYDNPQCLPPLFGMKALAASTHNAGPKTIRNSDRLASKKREGQEFTFQVSVQALLCEEIFQWVEPKVDFRVSHLPVYVSTSHFPERLSPKASVNELYGGSSNGRAEIQVVVGRQRLDILLIRQLQTPEITSPLSTVSGGGIRRQTSTAPLKFDQLMEKVSRKRSRSNDEADLLPASFSDPPMSPLPPALPVESLETEVTRSSGGKKRKMGKVDGTEREERSGGSPLYLFILGLLAEGREDVVYWTGNVGEFRIKSSSLLAKLWGEHRQNDSMTYDKVARALRYYYTGPSPILATIPQGRRSLTYRFILDRDMKIHGHSYWDLIVPRKVELPRVPSPRLKKPSPADSRASSSTESEDSG</sequence>
<dbReference type="SMART" id="SM00413">
    <property type="entry name" value="ETS"/>
    <property type="match status" value="1"/>
</dbReference>
<evidence type="ECO:0000256" key="1">
    <source>
        <dbReference type="ARBA" id="ARBA00005562"/>
    </source>
</evidence>
<dbReference type="InterPro" id="IPR036388">
    <property type="entry name" value="WH-like_DNA-bd_sf"/>
</dbReference>
<reference evidence="7" key="1">
    <citation type="submission" date="2017-01" db="EMBL/GenBank/DDBJ databases">
        <title>Comparative genomics of anhydrobiosis in the tardigrade Hypsibius dujardini.</title>
        <authorList>
            <person name="Yoshida Y."/>
            <person name="Koutsovoulos G."/>
            <person name="Laetsch D."/>
            <person name="Stevens L."/>
            <person name="Kumar S."/>
            <person name="Horikawa D."/>
            <person name="Ishino K."/>
            <person name="Komine S."/>
            <person name="Tomita M."/>
            <person name="Blaxter M."/>
            <person name="Arakawa K."/>
        </authorList>
    </citation>
    <scope>NUCLEOTIDE SEQUENCE [LARGE SCALE GENOMIC DNA]</scope>
    <source>
        <strain evidence="7">Z151</strain>
    </source>
</reference>
<dbReference type="EMBL" id="MTYJ01000361">
    <property type="protein sequence ID" value="OWA53972.1"/>
    <property type="molecule type" value="Genomic_DNA"/>
</dbReference>
<name>A0A9X6NHC3_HYPEX</name>
<evidence type="ECO:0000256" key="3">
    <source>
        <dbReference type="RuleBase" id="RU004019"/>
    </source>
</evidence>
<dbReference type="Gene3D" id="1.10.10.10">
    <property type="entry name" value="Winged helix-like DNA-binding domain superfamily/Winged helix DNA-binding domain"/>
    <property type="match status" value="1"/>
</dbReference>
<dbReference type="Pfam" id="PF00178">
    <property type="entry name" value="Ets"/>
    <property type="match status" value="1"/>
</dbReference>
<dbReference type="InterPro" id="IPR036390">
    <property type="entry name" value="WH_DNA-bd_sf"/>
</dbReference>
<dbReference type="PROSITE" id="PS00346">
    <property type="entry name" value="ETS_DOMAIN_2"/>
    <property type="match status" value="1"/>
</dbReference>
<dbReference type="GO" id="GO:0005634">
    <property type="term" value="C:nucleus"/>
    <property type="evidence" value="ECO:0007669"/>
    <property type="project" value="UniProtKB-SubCell"/>
</dbReference>
<dbReference type="SUPFAM" id="SSF46785">
    <property type="entry name" value="Winged helix' DNA-binding domain"/>
    <property type="match status" value="1"/>
</dbReference>
<feature type="region of interest" description="Disordered" evidence="4">
    <location>
        <begin position="389"/>
        <end position="414"/>
    </location>
</feature>
<feature type="compositionally biased region" description="Low complexity" evidence="4">
    <location>
        <begin position="397"/>
        <end position="408"/>
    </location>
</feature>
<dbReference type="PROSITE" id="PS50061">
    <property type="entry name" value="ETS_DOMAIN_3"/>
    <property type="match status" value="1"/>
</dbReference>
<comment type="caution">
    <text evidence="6">The sequence shown here is derived from an EMBL/GenBank/DDBJ whole genome shotgun (WGS) entry which is preliminary data.</text>
</comment>
<evidence type="ECO:0000256" key="2">
    <source>
        <dbReference type="ARBA" id="ARBA00023125"/>
    </source>
</evidence>
<dbReference type="InterPro" id="IPR046328">
    <property type="entry name" value="ETS_fam"/>
</dbReference>
<proteinExistence type="inferred from homology"/>
<accession>A0A9X6NHC3</accession>
<feature type="compositionally biased region" description="Basic and acidic residues" evidence="4">
    <location>
        <begin position="266"/>
        <end position="276"/>
    </location>
</feature>
<dbReference type="Proteomes" id="UP000192578">
    <property type="component" value="Unassembled WGS sequence"/>
</dbReference>
<evidence type="ECO:0000259" key="5">
    <source>
        <dbReference type="PROSITE" id="PS50061"/>
    </source>
</evidence>
<evidence type="ECO:0000313" key="6">
    <source>
        <dbReference type="EMBL" id="OWA53972.1"/>
    </source>
</evidence>
<evidence type="ECO:0000256" key="4">
    <source>
        <dbReference type="SAM" id="MobiDB-lite"/>
    </source>
</evidence>
<comment type="subcellular location">
    <subcellularLocation>
        <location evidence="3">Nucleus</location>
    </subcellularLocation>
</comment>
<evidence type="ECO:0000313" key="7">
    <source>
        <dbReference type="Proteomes" id="UP000192578"/>
    </source>
</evidence>
<dbReference type="AlphaFoldDB" id="A0A9X6NHC3"/>
<dbReference type="InterPro" id="IPR000418">
    <property type="entry name" value="Ets_dom"/>
</dbReference>
<dbReference type="PANTHER" id="PTHR11849">
    <property type="entry name" value="ETS"/>
    <property type="match status" value="1"/>
</dbReference>
<dbReference type="GO" id="GO:0030154">
    <property type="term" value="P:cell differentiation"/>
    <property type="evidence" value="ECO:0007669"/>
    <property type="project" value="TreeGrafter"/>
</dbReference>
<organism evidence="6 7">
    <name type="scientific">Hypsibius exemplaris</name>
    <name type="common">Freshwater tardigrade</name>
    <dbReference type="NCBI Taxonomy" id="2072580"/>
    <lineage>
        <taxon>Eukaryota</taxon>
        <taxon>Metazoa</taxon>
        <taxon>Ecdysozoa</taxon>
        <taxon>Tardigrada</taxon>
        <taxon>Eutardigrada</taxon>
        <taxon>Parachela</taxon>
        <taxon>Hypsibioidea</taxon>
        <taxon>Hypsibiidae</taxon>
        <taxon>Hypsibius</taxon>
    </lineage>
</organism>
<dbReference type="PRINTS" id="PR00454">
    <property type="entry name" value="ETSDOMAIN"/>
</dbReference>
<dbReference type="OrthoDB" id="5975550at2759"/>
<keyword evidence="7" id="KW-1185">Reference proteome</keyword>
<feature type="region of interest" description="Disordered" evidence="4">
    <location>
        <begin position="208"/>
        <end position="276"/>
    </location>
</feature>
<dbReference type="GO" id="GO:0043565">
    <property type="term" value="F:sequence-specific DNA binding"/>
    <property type="evidence" value="ECO:0007669"/>
    <property type="project" value="InterPro"/>
</dbReference>
<dbReference type="GO" id="GO:0000981">
    <property type="term" value="F:DNA-binding transcription factor activity, RNA polymerase II-specific"/>
    <property type="evidence" value="ECO:0007669"/>
    <property type="project" value="TreeGrafter"/>
</dbReference>
<dbReference type="PANTHER" id="PTHR11849:SF302">
    <property type="entry name" value="ETS DOMAIN-CONTAINING PROTEIN-RELATED"/>
    <property type="match status" value="1"/>
</dbReference>
<keyword evidence="2 3" id="KW-0238">DNA-binding</keyword>
<comment type="similarity">
    <text evidence="1 3">Belongs to the ETS family.</text>
</comment>
<feature type="domain" description="ETS" evidence="5">
    <location>
        <begin position="280"/>
        <end position="343"/>
    </location>
</feature>
<keyword evidence="3" id="KW-0539">Nucleus</keyword>